<keyword evidence="1 5" id="KW-0436">Ligase</keyword>
<evidence type="ECO:0000256" key="1">
    <source>
        <dbReference type="ARBA" id="ARBA00022598"/>
    </source>
</evidence>
<dbReference type="EMBL" id="BMAT01002032">
    <property type="protein sequence ID" value="GFR97488.1"/>
    <property type="molecule type" value="Genomic_DNA"/>
</dbReference>
<reference evidence="8 9" key="1">
    <citation type="journal article" date="2021" name="Elife">
        <title>Chloroplast acquisition without the gene transfer in kleptoplastic sea slugs, Plakobranchus ocellatus.</title>
        <authorList>
            <person name="Maeda T."/>
            <person name="Takahashi S."/>
            <person name="Yoshida T."/>
            <person name="Shimamura S."/>
            <person name="Takaki Y."/>
            <person name="Nagai Y."/>
            <person name="Toyoda A."/>
            <person name="Suzuki Y."/>
            <person name="Arimoto A."/>
            <person name="Ishii H."/>
            <person name="Satoh N."/>
            <person name="Nishiyama T."/>
            <person name="Hasebe M."/>
            <person name="Maruyama T."/>
            <person name="Minagawa J."/>
            <person name="Obokata J."/>
            <person name="Shigenobu S."/>
        </authorList>
    </citation>
    <scope>NUCLEOTIDE SEQUENCE [LARGE SCALE GENOMIC DNA]</scope>
</reference>
<keyword evidence="6" id="KW-1133">Transmembrane helix</keyword>
<organism evidence="8 9">
    <name type="scientific">Elysia marginata</name>
    <dbReference type="NCBI Taxonomy" id="1093978"/>
    <lineage>
        <taxon>Eukaryota</taxon>
        <taxon>Metazoa</taxon>
        <taxon>Spiralia</taxon>
        <taxon>Lophotrochozoa</taxon>
        <taxon>Mollusca</taxon>
        <taxon>Gastropoda</taxon>
        <taxon>Heterobranchia</taxon>
        <taxon>Euthyneura</taxon>
        <taxon>Panpulmonata</taxon>
        <taxon>Sacoglossa</taxon>
        <taxon>Placobranchoidea</taxon>
        <taxon>Plakobranchidae</taxon>
        <taxon>Elysia</taxon>
    </lineage>
</organism>
<feature type="domain" description="Glutamyl/glutaminyl-tRNA synthetase class Ib catalytic" evidence="7">
    <location>
        <begin position="75"/>
        <end position="326"/>
    </location>
</feature>
<accession>A0AAV4HKB6</accession>
<comment type="similarity">
    <text evidence="5">Belongs to the class-I aminoacyl-tRNA synthetase family.</text>
</comment>
<dbReference type="InterPro" id="IPR020058">
    <property type="entry name" value="Glu/Gln-tRNA-synth_Ib_cat-dom"/>
</dbReference>
<dbReference type="PROSITE" id="PS00178">
    <property type="entry name" value="AA_TRNA_LIGASE_I"/>
    <property type="match status" value="1"/>
</dbReference>
<keyword evidence="6" id="KW-0472">Membrane</keyword>
<name>A0AAV4HKB6_9GAST</name>
<keyword evidence="6" id="KW-0812">Transmembrane</keyword>
<dbReference type="GO" id="GO:0005739">
    <property type="term" value="C:mitochondrion"/>
    <property type="evidence" value="ECO:0007669"/>
    <property type="project" value="TreeGrafter"/>
</dbReference>
<keyword evidence="5" id="KW-0648">Protein biosynthesis</keyword>
<dbReference type="InterPro" id="IPR049940">
    <property type="entry name" value="GluQ/Sye"/>
</dbReference>
<dbReference type="GO" id="GO:0004818">
    <property type="term" value="F:glutamate-tRNA ligase activity"/>
    <property type="evidence" value="ECO:0007669"/>
    <property type="project" value="TreeGrafter"/>
</dbReference>
<dbReference type="Pfam" id="PF00749">
    <property type="entry name" value="tRNA-synt_1c"/>
    <property type="match status" value="1"/>
</dbReference>
<dbReference type="PRINTS" id="PR00987">
    <property type="entry name" value="TRNASYNTHGLU"/>
</dbReference>
<feature type="transmembrane region" description="Helical" evidence="6">
    <location>
        <begin position="371"/>
        <end position="403"/>
    </location>
</feature>
<evidence type="ECO:0000256" key="6">
    <source>
        <dbReference type="SAM" id="Phobius"/>
    </source>
</evidence>
<dbReference type="InterPro" id="IPR001412">
    <property type="entry name" value="aa-tRNA-synth_I_CS"/>
</dbReference>
<keyword evidence="9" id="KW-1185">Reference proteome</keyword>
<protein>
    <submittedName>
        <fullName evidence="8">Glutamate--tRNA ligase</fullName>
    </submittedName>
</protein>
<keyword evidence="3 5" id="KW-0067">ATP-binding</keyword>
<keyword evidence="2 5" id="KW-0547">Nucleotide-binding</keyword>
<dbReference type="GO" id="GO:0005524">
    <property type="term" value="F:ATP binding"/>
    <property type="evidence" value="ECO:0007669"/>
    <property type="project" value="UniProtKB-KW"/>
</dbReference>
<dbReference type="InterPro" id="IPR014729">
    <property type="entry name" value="Rossmann-like_a/b/a_fold"/>
</dbReference>
<proteinExistence type="inferred from homology"/>
<gene>
    <name evidence="8" type="ORF">ElyMa_000994200</name>
</gene>
<sequence>MAAPLISENCSLKIIKNLRLDKSKGGIFTPWTFSKINFYCNLVKRQGIYSIQCRQRHGFKTFYRESSTSAVEGDVRVRFAPSPTGFLHLGGLRTALYNFLFARANQGTFILRIEDTDQNRAVPGAIEKLEETLQWAQLKPDEGPSAGGKFGPYIQSERLALYHEHIETLLSSGWAYRCFCSARRLELMRKDAALRGEPSRYDGKCRNLSEETVQKNLDQGLPYTVRLKLKPTPEPWDDLIKGESSHDIFAIEGDPILLKSDGYPTYHFANVVDDHLMGITHVLRGSAWSPDPAHQSALARQVRELVIARFGHRFEGDELHDQTLSDDYILAIVRWSLQDQGAPLAETMSVIGPENVLIRLKASLNYVKDPIVVVVVVVVIAHIVVIAVVVVVMAHILVIAVVVL</sequence>
<evidence type="ECO:0000259" key="7">
    <source>
        <dbReference type="Pfam" id="PF00749"/>
    </source>
</evidence>
<comment type="caution">
    <text evidence="8">The sequence shown here is derived from an EMBL/GenBank/DDBJ whole genome shotgun (WGS) entry which is preliminary data.</text>
</comment>
<keyword evidence="4 5" id="KW-0030">Aminoacyl-tRNA synthetase</keyword>
<dbReference type="Proteomes" id="UP000762676">
    <property type="component" value="Unassembled WGS sequence"/>
</dbReference>
<dbReference type="PANTHER" id="PTHR43311">
    <property type="entry name" value="GLUTAMATE--TRNA LIGASE"/>
    <property type="match status" value="1"/>
</dbReference>
<dbReference type="AlphaFoldDB" id="A0AAV4HKB6"/>
<evidence type="ECO:0000256" key="2">
    <source>
        <dbReference type="ARBA" id="ARBA00022741"/>
    </source>
</evidence>
<evidence type="ECO:0000256" key="5">
    <source>
        <dbReference type="RuleBase" id="RU363037"/>
    </source>
</evidence>
<evidence type="ECO:0000256" key="3">
    <source>
        <dbReference type="ARBA" id="ARBA00022840"/>
    </source>
</evidence>
<dbReference type="PANTHER" id="PTHR43311:SF2">
    <property type="entry name" value="GLUTAMATE--TRNA LIGASE, MITOCHONDRIAL-RELATED"/>
    <property type="match status" value="1"/>
</dbReference>
<evidence type="ECO:0000313" key="8">
    <source>
        <dbReference type="EMBL" id="GFR97488.1"/>
    </source>
</evidence>
<dbReference type="Gene3D" id="3.40.50.620">
    <property type="entry name" value="HUPs"/>
    <property type="match status" value="1"/>
</dbReference>
<evidence type="ECO:0000313" key="9">
    <source>
        <dbReference type="Proteomes" id="UP000762676"/>
    </source>
</evidence>
<dbReference type="InterPro" id="IPR000924">
    <property type="entry name" value="Glu/Gln-tRNA-synth"/>
</dbReference>
<evidence type="ECO:0000256" key="4">
    <source>
        <dbReference type="ARBA" id="ARBA00023146"/>
    </source>
</evidence>
<dbReference type="SUPFAM" id="SSF52374">
    <property type="entry name" value="Nucleotidylyl transferase"/>
    <property type="match status" value="1"/>
</dbReference>
<dbReference type="GO" id="GO:0006424">
    <property type="term" value="P:glutamyl-tRNA aminoacylation"/>
    <property type="evidence" value="ECO:0007669"/>
    <property type="project" value="TreeGrafter"/>
</dbReference>